<evidence type="ECO:0000313" key="2">
    <source>
        <dbReference type="EMBL" id="KWT78505.1"/>
    </source>
</evidence>
<organism evidence="2 3">
    <name type="scientific">Candidatus Magnetominusculus xianensis</name>
    <dbReference type="NCBI Taxonomy" id="1748249"/>
    <lineage>
        <taxon>Bacteria</taxon>
        <taxon>Pseudomonadati</taxon>
        <taxon>Nitrospirota</taxon>
        <taxon>Nitrospiria</taxon>
        <taxon>Nitrospirales</taxon>
        <taxon>Nitrospiraceae</taxon>
        <taxon>Candidatus Magnetominusculus</taxon>
    </lineage>
</organism>
<dbReference type="EMBL" id="LNQR01000114">
    <property type="protein sequence ID" value="KWT78505.1"/>
    <property type="molecule type" value="Genomic_DNA"/>
</dbReference>
<dbReference type="InterPro" id="IPR002559">
    <property type="entry name" value="Transposase_11"/>
</dbReference>
<protein>
    <submittedName>
        <fullName evidence="2">Transposase</fullName>
    </submittedName>
</protein>
<comment type="caution">
    <text evidence="2">The sequence shown here is derived from an EMBL/GenBank/DDBJ whole genome shotgun (WGS) entry which is preliminary data.</text>
</comment>
<sequence>MEYIQIYSLDFFNDVCLEYKHAKHLSFEALCNTMRKRIGDIEDNREIRKVEHCLHDVCMSGFAMMYFQDPSLLEFQQRLEDKARNNNLKTLFSVKTIPKDSQMRDVIDKLDSEKLKPIFNDFVEKLRRGKQLERFLFMKDYYLMSIDGSEYFGSDKVKCPGCLTKESKSGKIHYTHQILQSVIMHPDMRQVIPLAPEAIKNVDGHQKQDCEIQAGKRLIQKIRQDHPRLKIIIVGDSLYSKQPFIEKLVKHRMRYILTAKDNDHKLLVEWVNEQRQLGEVSSYRTTDTKGIVHEYEWINDVPLNGRDDAQMVNYFHYRIVKNGKVTYKSSWVTDISVTEHNVRELVRGGRSRWKIENEAFNTLKNQGYHIEHNFGHGKENLSFNFFLFNLLAFFIHQIFELTDALYQQCRGKFSSRRAFWQCLKNTIIVLIFPDWQTLLERIIDPMAFL</sequence>
<proteinExistence type="predicted"/>
<evidence type="ECO:0000259" key="1">
    <source>
        <dbReference type="Pfam" id="PF01609"/>
    </source>
</evidence>
<accession>A0ABR5SD50</accession>
<reference evidence="2 3" key="1">
    <citation type="submission" date="2015-11" db="EMBL/GenBank/DDBJ databases">
        <authorList>
            <person name="Lin W."/>
        </authorList>
    </citation>
    <scope>NUCLEOTIDE SEQUENCE [LARGE SCALE GENOMIC DNA]</scope>
    <source>
        <strain evidence="2 3">HCH-1</strain>
    </source>
</reference>
<evidence type="ECO:0000313" key="3">
    <source>
        <dbReference type="Proteomes" id="UP000060487"/>
    </source>
</evidence>
<name>A0ABR5SD50_9BACT</name>
<feature type="domain" description="Transposase IS4-like" evidence="1">
    <location>
        <begin position="199"/>
        <end position="388"/>
    </location>
</feature>
<dbReference type="Pfam" id="PF01609">
    <property type="entry name" value="DDE_Tnp_1"/>
    <property type="match status" value="1"/>
</dbReference>
<keyword evidence="3" id="KW-1185">Reference proteome</keyword>
<gene>
    <name evidence="2" type="ORF">ASN18_2806</name>
</gene>
<dbReference type="Proteomes" id="UP000060487">
    <property type="component" value="Unassembled WGS sequence"/>
</dbReference>